<dbReference type="OrthoDB" id="411017at2759"/>
<reference evidence="5 6" key="1">
    <citation type="submission" date="2016-11" db="EMBL/GenBank/DDBJ databases">
        <title>The macronuclear genome of Stentor coeruleus: a giant cell with tiny introns.</title>
        <authorList>
            <person name="Slabodnick M."/>
            <person name="Ruby J.G."/>
            <person name="Reiff S.B."/>
            <person name="Swart E.C."/>
            <person name="Gosai S."/>
            <person name="Prabakaran S."/>
            <person name="Witkowska E."/>
            <person name="Larue G.E."/>
            <person name="Fisher S."/>
            <person name="Freeman R.M."/>
            <person name="Gunawardena J."/>
            <person name="Chu W."/>
            <person name="Stover N.A."/>
            <person name="Gregory B.D."/>
            <person name="Nowacki M."/>
            <person name="Derisi J."/>
            <person name="Roy S.W."/>
            <person name="Marshall W.F."/>
            <person name="Sood P."/>
        </authorList>
    </citation>
    <scope>NUCLEOTIDE SEQUENCE [LARGE SCALE GENOMIC DNA]</scope>
    <source>
        <strain evidence="5">WM001</strain>
    </source>
</reference>
<evidence type="ECO:0008006" key="7">
    <source>
        <dbReference type="Google" id="ProtNLM"/>
    </source>
</evidence>
<evidence type="ECO:0000313" key="5">
    <source>
        <dbReference type="EMBL" id="OMJ65589.1"/>
    </source>
</evidence>
<dbReference type="PANTHER" id="PTHR12652:SF50">
    <property type="entry name" value="PEROXIN 11"/>
    <property type="match status" value="1"/>
</dbReference>
<evidence type="ECO:0000256" key="3">
    <source>
        <dbReference type="ARBA" id="ARBA00023140"/>
    </source>
</evidence>
<organism evidence="5 6">
    <name type="scientific">Stentor coeruleus</name>
    <dbReference type="NCBI Taxonomy" id="5963"/>
    <lineage>
        <taxon>Eukaryota</taxon>
        <taxon>Sar</taxon>
        <taxon>Alveolata</taxon>
        <taxon>Ciliophora</taxon>
        <taxon>Postciliodesmatophora</taxon>
        <taxon>Heterotrichea</taxon>
        <taxon>Heterotrichida</taxon>
        <taxon>Stentoridae</taxon>
        <taxon>Stentor</taxon>
    </lineage>
</organism>
<dbReference type="AlphaFoldDB" id="A0A1R2AM59"/>
<dbReference type="Pfam" id="PF05648">
    <property type="entry name" value="PEX11"/>
    <property type="match status" value="1"/>
</dbReference>
<keyword evidence="3" id="KW-0576">Peroxisome</keyword>
<dbReference type="GO" id="GO:0005778">
    <property type="term" value="C:peroxisomal membrane"/>
    <property type="evidence" value="ECO:0007669"/>
    <property type="project" value="UniProtKB-SubCell"/>
</dbReference>
<accession>A0A1R2AM59</accession>
<evidence type="ECO:0000313" key="6">
    <source>
        <dbReference type="Proteomes" id="UP000187209"/>
    </source>
</evidence>
<keyword evidence="6" id="KW-1185">Reference proteome</keyword>
<dbReference type="InterPro" id="IPR008733">
    <property type="entry name" value="PEX11"/>
</dbReference>
<keyword evidence="2" id="KW-0472">Membrane</keyword>
<keyword evidence="1" id="KW-0962">Peroxisome biogenesis</keyword>
<evidence type="ECO:0000256" key="4">
    <source>
        <dbReference type="ARBA" id="ARBA00046271"/>
    </source>
</evidence>
<comment type="subcellular location">
    <subcellularLocation>
        <location evidence="4">Peroxisome membrane</location>
    </subcellularLocation>
</comment>
<dbReference type="GO" id="GO:0016559">
    <property type="term" value="P:peroxisome fission"/>
    <property type="evidence" value="ECO:0007669"/>
    <property type="project" value="InterPro"/>
</dbReference>
<comment type="caution">
    <text evidence="5">The sequence shown here is derived from an EMBL/GenBank/DDBJ whole genome shotgun (WGS) entry which is preliminary data.</text>
</comment>
<gene>
    <name evidence="5" type="ORF">SteCoe_37943</name>
</gene>
<evidence type="ECO:0000256" key="1">
    <source>
        <dbReference type="ARBA" id="ARBA00022593"/>
    </source>
</evidence>
<dbReference type="PANTHER" id="PTHR12652">
    <property type="entry name" value="PEROXISOMAL BIOGENESIS FACTOR 11"/>
    <property type="match status" value="1"/>
</dbReference>
<dbReference type="EMBL" id="MPUH01002044">
    <property type="protein sequence ID" value="OMJ65589.1"/>
    <property type="molecule type" value="Genomic_DNA"/>
</dbReference>
<protein>
    <recommendedName>
        <fullName evidence="7">Peroxisomal biogenesis factor 11</fullName>
    </recommendedName>
</protein>
<dbReference type="Proteomes" id="UP000187209">
    <property type="component" value="Unassembled WGS sequence"/>
</dbReference>
<proteinExistence type="predicted"/>
<sequence length="227" mass="26039">MEKLLRFLEKTEGRDKVLKVIQYFGRFQKAVVSNKYTIRFMNLSYAARLSRQIFRLGKSILEINNIRKSIKKDYLDSFTKILAILMSASMCARWFFDNLSVLSSYKIIGLDHRELTKVATTAWVFALIFNLTNCSQEMMKSYAREAMLKESSIGKTTRWVVDNLEELSQTRSKMILEIAKTIGDLIIASNGALIPYKVLGKQFSEKWVGIGGVVSASISVYEIWRDS</sequence>
<evidence type="ECO:0000256" key="2">
    <source>
        <dbReference type="ARBA" id="ARBA00023136"/>
    </source>
</evidence>
<name>A0A1R2AM59_9CILI</name>